<organism evidence="2 3">
    <name type="scientific">Tricholomella constricta</name>
    <dbReference type="NCBI Taxonomy" id="117010"/>
    <lineage>
        <taxon>Eukaryota</taxon>
        <taxon>Fungi</taxon>
        <taxon>Dikarya</taxon>
        <taxon>Basidiomycota</taxon>
        <taxon>Agaricomycotina</taxon>
        <taxon>Agaricomycetes</taxon>
        <taxon>Agaricomycetidae</taxon>
        <taxon>Agaricales</taxon>
        <taxon>Tricholomatineae</taxon>
        <taxon>Lyophyllaceae</taxon>
        <taxon>Tricholomella</taxon>
    </lineage>
</organism>
<reference evidence="2 3" key="1">
    <citation type="journal article" date="2020" name="ISME J.">
        <title>Uncovering the hidden diversity of litter-decomposition mechanisms in mushroom-forming fungi.</title>
        <authorList>
            <person name="Floudas D."/>
            <person name="Bentzer J."/>
            <person name="Ahren D."/>
            <person name="Johansson T."/>
            <person name="Persson P."/>
            <person name="Tunlid A."/>
        </authorList>
    </citation>
    <scope>NUCLEOTIDE SEQUENCE [LARGE SCALE GENOMIC DNA]</scope>
    <source>
        <strain evidence="2 3">CBS 661.87</strain>
    </source>
</reference>
<comment type="caution">
    <text evidence="2">The sequence shown here is derived from an EMBL/GenBank/DDBJ whole genome shotgun (WGS) entry which is preliminary data.</text>
</comment>
<sequence>MKVTAYSTRSYCKKQSALESSPTRPSATAQEVLVGRRRPSIAHSTTLPAYAPHPTKLQSRSASNSSQIPTIARKNLYKRKSTHSDTSTPARATT</sequence>
<feature type="compositionally biased region" description="Polar residues" evidence="1">
    <location>
        <begin position="1"/>
        <end position="10"/>
    </location>
</feature>
<feature type="compositionally biased region" description="Polar residues" evidence="1">
    <location>
        <begin position="56"/>
        <end position="69"/>
    </location>
</feature>
<evidence type="ECO:0000313" key="2">
    <source>
        <dbReference type="EMBL" id="KAF5375684.1"/>
    </source>
</evidence>
<keyword evidence="3" id="KW-1185">Reference proteome</keyword>
<proteinExistence type="predicted"/>
<dbReference type="AlphaFoldDB" id="A0A8H5M021"/>
<feature type="compositionally biased region" description="Polar residues" evidence="1">
    <location>
        <begin position="84"/>
        <end position="94"/>
    </location>
</feature>
<dbReference type="Proteomes" id="UP000565441">
    <property type="component" value="Unassembled WGS sequence"/>
</dbReference>
<accession>A0A8H5M021</accession>
<protein>
    <submittedName>
        <fullName evidence="2">Uncharacterized protein</fullName>
    </submittedName>
</protein>
<feature type="region of interest" description="Disordered" evidence="1">
    <location>
        <begin position="1"/>
        <end position="94"/>
    </location>
</feature>
<gene>
    <name evidence="2" type="ORF">D9615_009413</name>
</gene>
<evidence type="ECO:0000313" key="3">
    <source>
        <dbReference type="Proteomes" id="UP000565441"/>
    </source>
</evidence>
<feature type="compositionally biased region" description="Polar residues" evidence="1">
    <location>
        <begin position="17"/>
        <end position="29"/>
    </location>
</feature>
<name>A0A8H5M021_9AGAR</name>
<dbReference type="EMBL" id="JAACJP010000032">
    <property type="protein sequence ID" value="KAF5375684.1"/>
    <property type="molecule type" value="Genomic_DNA"/>
</dbReference>
<evidence type="ECO:0000256" key="1">
    <source>
        <dbReference type="SAM" id="MobiDB-lite"/>
    </source>
</evidence>